<feature type="chain" id="PRO_5005538097" evidence="1">
    <location>
        <begin position="21"/>
        <end position="110"/>
    </location>
</feature>
<gene>
    <name evidence="2" type="ORF">AC626_23105</name>
</gene>
<sequence>MKNKILLGLFVSAFSSSVFAVNEGKITSIAFAGANMSSHPDIVQLQIEGGFESGDCHKGVAAIRKSDTHLVSAALAAFSTGKPVKVFLNAHDFYFPSQKRCVISMLTMAK</sequence>
<dbReference type="PATRIC" id="fig|43658.6.peg.4140"/>
<evidence type="ECO:0000313" key="3">
    <source>
        <dbReference type="Proteomes" id="UP000036850"/>
    </source>
</evidence>
<protein>
    <submittedName>
        <fullName evidence="2">Uncharacterized protein</fullName>
    </submittedName>
</protein>
<name>A0A0L0EM37_9GAMM</name>
<comment type="caution">
    <text evidence="2">The sequence shown here is derived from an EMBL/GenBank/DDBJ whole genome shotgun (WGS) entry which is preliminary data.</text>
</comment>
<reference evidence="3" key="1">
    <citation type="submission" date="2015-07" db="EMBL/GenBank/DDBJ databases">
        <title>Draft genome sequence of a Pseudoalteromonas rubra strain, OCN096, isolated from Kaneohe Bay, Oahu, Hawaii.</title>
        <authorList>
            <person name="Beurmann S."/>
            <person name="Ushijima B."/>
            <person name="Belcaid M."/>
            <person name="Callahan S.M."/>
            <person name="Aeby G.S."/>
        </authorList>
    </citation>
    <scope>NUCLEOTIDE SEQUENCE [LARGE SCALE GENOMIC DNA]</scope>
    <source>
        <strain evidence="3">OCN096</strain>
    </source>
</reference>
<feature type="signal peptide" evidence="1">
    <location>
        <begin position="1"/>
        <end position="20"/>
    </location>
</feature>
<evidence type="ECO:0000256" key="1">
    <source>
        <dbReference type="SAM" id="SignalP"/>
    </source>
</evidence>
<dbReference type="EMBL" id="LFZX01000288">
    <property type="protein sequence ID" value="KNC65436.1"/>
    <property type="molecule type" value="Genomic_DNA"/>
</dbReference>
<proteinExistence type="predicted"/>
<dbReference type="OrthoDB" id="6313968at2"/>
<keyword evidence="1" id="KW-0732">Signal</keyword>
<dbReference type="AlphaFoldDB" id="A0A0L0EM37"/>
<organism evidence="2 3">
    <name type="scientific">Pseudoalteromonas rubra</name>
    <dbReference type="NCBI Taxonomy" id="43658"/>
    <lineage>
        <taxon>Bacteria</taxon>
        <taxon>Pseudomonadati</taxon>
        <taxon>Pseudomonadota</taxon>
        <taxon>Gammaproteobacteria</taxon>
        <taxon>Alteromonadales</taxon>
        <taxon>Pseudoalteromonadaceae</taxon>
        <taxon>Pseudoalteromonas</taxon>
    </lineage>
</organism>
<evidence type="ECO:0000313" key="2">
    <source>
        <dbReference type="EMBL" id="KNC65436.1"/>
    </source>
</evidence>
<accession>A0A0L0EM37</accession>
<dbReference type="Proteomes" id="UP000036850">
    <property type="component" value="Unassembled WGS sequence"/>
</dbReference>